<dbReference type="RefSeq" id="WP_311609481.1">
    <property type="nucleotide sequence ID" value="NZ_JAVRFI010000004.1"/>
</dbReference>
<gene>
    <name evidence="1" type="ORF">RM609_09290</name>
</gene>
<accession>A0ABU2SLN4</accession>
<dbReference type="SUPFAM" id="SSF51735">
    <property type="entry name" value="NAD(P)-binding Rossmann-fold domains"/>
    <property type="match status" value="1"/>
</dbReference>
<dbReference type="Proteomes" id="UP001180531">
    <property type="component" value="Unassembled WGS sequence"/>
</dbReference>
<proteinExistence type="predicted"/>
<dbReference type="InterPro" id="IPR036291">
    <property type="entry name" value="NAD(P)-bd_dom_sf"/>
</dbReference>
<dbReference type="Gene3D" id="3.90.180.10">
    <property type="entry name" value="Medium-chain alcohol dehydrogenases, catalytic domain"/>
    <property type="match status" value="1"/>
</dbReference>
<name>A0ABU2SLN4_9ACTN</name>
<evidence type="ECO:0000313" key="2">
    <source>
        <dbReference type="Proteomes" id="UP001180531"/>
    </source>
</evidence>
<keyword evidence="2" id="KW-1185">Reference proteome</keyword>
<sequence length="131" mass="13856">MPVWSGGGFEGRVRELTGGRGADVVYDGGVETFHSSQLALRPHGVHAYYGPFMGVPALRPTDLPNSILLTYPVMHHHVPTALDADREAAALLAGVQGGVVILMTTGGIEHLEAAPDRDIAHLRKMPAVSLA</sequence>
<evidence type="ECO:0000313" key="1">
    <source>
        <dbReference type="EMBL" id="MDT0449269.1"/>
    </source>
</evidence>
<reference evidence="1" key="1">
    <citation type="submission" date="2024-05" db="EMBL/GenBank/DDBJ databases">
        <title>30 novel species of actinomycetes from the DSMZ collection.</title>
        <authorList>
            <person name="Nouioui I."/>
        </authorList>
    </citation>
    <scope>NUCLEOTIDE SEQUENCE</scope>
    <source>
        <strain evidence="1">DSM 40473</strain>
    </source>
</reference>
<evidence type="ECO:0008006" key="3">
    <source>
        <dbReference type="Google" id="ProtNLM"/>
    </source>
</evidence>
<dbReference type="Gene3D" id="3.40.50.720">
    <property type="entry name" value="NAD(P)-binding Rossmann-like Domain"/>
    <property type="match status" value="1"/>
</dbReference>
<dbReference type="EMBL" id="JAVRFI010000004">
    <property type="protein sequence ID" value="MDT0449269.1"/>
    <property type="molecule type" value="Genomic_DNA"/>
</dbReference>
<comment type="caution">
    <text evidence="1">The sequence shown here is derived from an EMBL/GenBank/DDBJ whole genome shotgun (WGS) entry which is preliminary data.</text>
</comment>
<protein>
    <recommendedName>
        <fullName evidence="3">Alcohol dehydrogenase-like C-terminal domain-containing protein</fullName>
    </recommendedName>
</protein>
<organism evidence="1 2">
    <name type="scientific">Streptomyces hesseae</name>
    <dbReference type="NCBI Taxonomy" id="3075519"/>
    <lineage>
        <taxon>Bacteria</taxon>
        <taxon>Bacillati</taxon>
        <taxon>Actinomycetota</taxon>
        <taxon>Actinomycetes</taxon>
        <taxon>Kitasatosporales</taxon>
        <taxon>Streptomycetaceae</taxon>
        <taxon>Streptomyces</taxon>
    </lineage>
</organism>